<dbReference type="AlphaFoldDB" id="A0AAE7BP52"/>
<protein>
    <submittedName>
        <fullName evidence="1">DUF3114 domain-containing protein</fullName>
    </submittedName>
</protein>
<accession>A0AAE7BP52</accession>
<sequence length="574" mass="65609">MSLKYSSVGSSSFIASTRENINSCREAVRIIQRAVDNLVATVGTPGMQGRTYEAGGMVFREYIVPAMNEVNHWLDRMEGDLRTYTNADSSVNQYGYLDEKVLEELVRIAHAKLNMLHVHQQELHNAGINFSFSNEIELTQESIHTFNQMLDALRTFNAQTSNLFTDNSGLTHLNTIIGYLSSSTPSLQEVKMGVGYHRAINSFEGNNAYKKRIKRVVAKIAKGKSKAYQQVLQKRLEGEVSIMANSSEGWDKTAILGYLKFIQTHVLKDSKKHHKTLNKTLKTYWKNLHQVGSGVYVKVFKSSKLKDRQKLDLMLITQLDAQIDKNGFLQLNSDGHAQYHLTKKISPLSSFFTTMRQTVVNAYGKKGLKSAGVLGSKIHLFRTYLDRSYIQYIREYDGKKHNLGKDATDYQRLQQFMEDYHVEADYTTGANLHNRTHPEQFKYPVNMKVQLTKNSNKKHYNSSRMVEFIVNIKSGKFVSEWNAYDKHMVNGHVNSDTKVYSDDELYQVANTESFNYGMPQGAYSVPSTYAHTHDKLDVKHPKDPNIRKLATAGKLMDKDDNLIDWRLEYVSRSL</sequence>
<dbReference type="InterPro" id="IPR021462">
    <property type="entry name" value="DUF3114"/>
</dbReference>
<reference evidence="1 2" key="1">
    <citation type="journal article" date="2019" name="Nat. Med.">
        <title>Preventing dysbiosis of the neonatal mouse intestinal microbiome protects against late-onset sepsis.</title>
        <authorList>
            <person name="Singer J.R."/>
            <person name="Blosser E.G."/>
            <person name="Zindl C.L."/>
            <person name="Silberger D.J."/>
            <person name="Conlan S."/>
            <person name="Laufer V.A."/>
            <person name="DiToro D."/>
            <person name="Deming C."/>
            <person name="Kumar R."/>
            <person name="Morrow C.D."/>
            <person name="Segre J.A."/>
            <person name="Gray M.J."/>
            <person name="Randolph D.A."/>
            <person name="Weaver C.T."/>
        </authorList>
    </citation>
    <scope>NUCLEOTIDE SEQUENCE [LARGE SCALE GENOMIC DNA]</scope>
    <source>
        <strain evidence="1 2">V10</strain>
    </source>
</reference>
<dbReference type="EMBL" id="CP040852">
    <property type="protein sequence ID" value="QIA88805.1"/>
    <property type="molecule type" value="Genomic_DNA"/>
</dbReference>
<name>A0AAE7BP52_9LACO</name>
<gene>
    <name evidence="1" type="ORF">FEE40_00590</name>
</gene>
<proteinExistence type="predicted"/>
<dbReference type="RefSeq" id="WP_163588151.1">
    <property type="nucleotide sequence ID" value="NZ_CP040852.1"/>
</dbReference>
<organism evidence="1 2">
    <name type="scientific">Ligilactobacillus murinus</name>
    <dbReference type="NCBI Taxonomy" id="1622"/>
    <lineage>
        <taxon>Bacteria</taxon>
        <taxon>Bacillati</taxon>
        <taxon>Bacillota</taxon>
        <taxon>Bacilli</taxon>
        <taxon>Lactobacillales</taxon>
        <taxon>Lactobacillaceae</taxon>
        <taxon>Ligilactobacillus</taxon>
    </lineage>
</organism>
<dbReference type="Pfam" id="PF11311">
    <property type="entry name" value="DUF3114"/>
    <property type="match status" value="1"/>
</dbReference>
<dbReference type="Proteomes" id="UP000463931">
    <property type="component" value="Chromosome"/>
</dbReference>
<evidence type="ECO:0000313" key="2">
    <source>
        <dbReference type="Proteomes" id="UP000463931"/>
    </source>
</evidence>
<evidence type="ECO:0000313" key="1">
    <source>
        <dbReference type="EMBL" id="QIA88805.1"/>
    </source>
</evidence>